<protein>
    <submittedName>
        <fullName evidence="5">G-type lectin S-receptor-like serine/threonine-protein kinase LECRK1</fullName>
    </submittedName>
</protein>
<dbReference type="InterPro" id="IPR051343">
    <property type="entry name" value="G-type_lectin_kinases/EP1-like"/>
</dbReference>
<dbReference type="AlphaFoldDB" id="A0A2I4FAD6"/>
<dbReference type="RefSeq" id="XP_018828614.1">
    <property type="nucleotide sequence ID" value="XM_018973069.1"/>
</dbReference>
<accession>A0A2I4FAD6</accession>
<gene>
    <name evidence="5" type="primary">LOC108996996</name>
</gene>
<dbReference type="CDD" id="cd00028">
    <property type="entry name" value="B_lectin"/>
    <property type="match status" value="1"/>
</dbReference>
<dbReference type="Gramene" id="Jr01_14800_p1">
    <property type="protein sequence ID" value="cds.Jr01_14800_p1"/>
    <property type="gene ID" value="Jr01_14800"/>
</dbReference>
<dbReference type="STRING" id="51240.A0A2I4FAD6"/>
<keyword evidence="3" id="KW-0325">Glycoprotein</keyword>
<evidence type="ECO:0000256" key="3">
    <source>
        <dbReference type="ARBA" id="ARBA00023180"/>
    </source>
</evidence>
<keyword evidence="4" id="KW-1185">Reference proteome</keyword>
<dbReference type="GO" id="GO:0048544">
    <property type="term" value="P:recognition of pollen"/>
    <property type="evidence" value="ECO:0007669"/>
    <property type="project" value="InterPro"/>
</dbReference>
<dbReference type="SMART" id="SM00108">
    <property type="entry name" value="B_lectin"/>
    <property type="match status" value="1"/>
</dbReference>
<dbReference type="PANTHER" id="PTHR47976">
    <property type="entry name" value="G-TYPE LECTIN S-RECEPTOR-LIKE SERINE/THREONINE-PROTEIN KINASE SD2-5"/>
    <property type="match status" value="1"/>
</dbReference>
<dbReference type="GeneID" id="108996996"/>
<dbReference type="SUPFAM" id="SSF51110">
    <property type="entry name" value="alpha-D-mannose-specific plant lectins"/>
    <property type="match status" value="1"/>
</dbReference>
<dbReference type="InterPro" id="IPR036426">
    <property type="entry name" value="Bulb-type_lectin_dom_sf"/>
</dbReference>
<dbReference type="PANTHER" id="PTHR47976:SF7">
    <property type="entry name" value="RECEPTOR-LIKE SERINE_THREONINE-PROTEIN KINASE"/>
    <property type="match status" value="1"/>
</dbReference>
<keyword evidence="1" id="KW-0732">Signal</keyword>
<evidence type="ECO:0000313" key="4">
    <source>
        <dbReference type="Proteomes" id="UP000235220"/>
    </source>
</evidence>
<dbReference type="Gene3D" id="2.90.10.10">
    <property type="entry name" value="Bulb-type lectin domain"/>
    <property type="match status" value="2"/>
</dbReference>
<reference evidence="5" key="1">
    <citation type="submission" date="2025-08" db="UniProtKB">
        <authorList>
            <consortium name="RefSeq"/>
        </authorList>
    </citation>
    <scope>IDENTIFICATION</scope>
    <source>
        <tissue evidence="5">Leaves</tissue>
    </source>
</reference>
<name>A0A2I4FAD6_JUGRE</name>
<evidence type="ECO:0000256" key="1">
    <source>
        <dbReference type="ARBA" id="ARBA00022729"/>
    </source>
</evidence>
<dbReference type="Pfam" id="PF00954">
    <property type="entry name" value="S_locus_glycop"/>
    <property type="match status" value="1"/>
</dbReference>
<dbReference type="Pfam" id="PF01453">
    <property type="entry name" value="B_lectin"/>
    <property type="match status" value="1"/>
</dbReference>
<dbReference type="KEGG" id="jre:108996996"/>
<evidence type="ECO:0000256" key="2">
    <source>
        <dbReference type="ARBA" id="ARBA00023157"/>
    </source>
</evidence>
<evidence type="ECO:0000313" key="5">
    <source>
        <dbReference type="RefSeq" id="XP_018828614.1"/>
    </source>
</evidence>
<dbReference type="OrthoDB" id="758220at2759"/>
<sequence length="466" mass="51006">MATIWPLLLLLSVIFTAEAQQAEQPVIRRGSLLIPTGTNSSWLSRSGLYAFGFYEQGNGYAVGIFIAGIRNKTVVWTANRDNPPVPGDVKLHFTSNGRLVLQTAQGMETGIAGNTQGAAAASMLDSGNFVLYNSDNSTIWQSFDKPTDTFLPGQKLTTDEDMFSSYSATNQSTGIFRLIMQQDGYLAMYPVGTPPRLEYGYGGVGVSGEGPNVSLNFDADGRLYLLNGTGISIMNITKGDTTKGVIYRLTLDPDGILRHYSHNMDQNGVWNVTWSNPKDKCDPKGLCGINAFCDQDAGCECLPGFKRVNKDSWASGCERNFDSKCCKSNEAVTGYTMETELRTEWQNDSYSILTSPLTQEECGEACLGDCNCEAALYKDGKCMKQRLPLKFVRRNLSDSSVALIKVGTSPISPDPGVPKESKKKNRVDILIIGVSLLSFACIILVVSGIVVYKYRVWLYRNISNAL</sequence>
<dbReference type="InterPro" id="IPR000858">
    <property type="entry name" value="S_locus_glycoprot_dom"/>
</dbReference>
<proteinExistence type="predicted"/>
<dbReference type="Proteomes" id="UP000235220">
    <property type="component" value="Chromosome 1"/>
</dbReference>
<dbReference type="InterPro" id="IPR001480">
    <property type="entry name" value="Bulb-type_lectin_dom"/>
</dbReference>
<organism evidence="4 5">
    <name type="scientific">Juglans regia</name>
    <name type="common">English walnut</name>
    <dbReference type="NCBI Taxonomy" id="51240"/>
    <lineage>
        <taxon>Eukaryota</taxon>
        <taxon>Viridiplantae</taxon>
        <taxon>Streptophyta</taxon>
        <taxon>Embryophyta</taxon>
        <taxon>Tracheophyta</taxon>
        <taxon>Spermatophyta</taxon>
        <taxon>Magnoliopsida</taxon>
        <taxon>eudicotyledons</taxon>
        <taxon>Gunneridae</taxon>
        <taxon>Pentapetalae</taxon>
        <taxon>rosids</taxon>
        <taxon>fabids</taxon>
        <taxon>Fagales</taxon>
        <taxon>Juglandaceae</taxon>
        <taxon>Juglans</taxon>
    </lineage>
</organism>
<dbReference type="PROSITE" id="PS50927">
    <property type="entry name" value="BULB_LECTIN"/>
    <property type="match status" value="1"/>
</dbReference>
<keyword evidence="2" id="KW-1015">Disulfide bond</keyword>
<dbReference type="FunFam" id="2.90.10.10:FF:000026">
    <property type="entry name" value="Serine/threonine-protein kinase"/>
    <property type="match status" value="1"/>
</dbReference>
<dbReference type="FunFam" id="2.90.10.10:FF:000013">
    <property type="entry name" value="G-type lectin S-receptor-like serine/threonine-protein kinase LECRK1"/>
    <property type="match status" value="1"/>
</dbReference>